<name>A0A9P8C8B6_9HELO</name>
<organism evidence="1 2">
    <name type="scientific">Amylocarpus encephaloides</name>
    <dbReference type="NCBI Taxonomy" id="45428"/>
    <lineage>
        <taxon>Eukaryota</taxon>
        <taxon>Fungi</taxon>
        <taxon>Dikarya</taxon>
        <taxon>Ascomycota</taxon>
        <taxon>Pezizomycotina</taxon>
        <taxon>Leotiomycetes</taxon>
        <taxon>Helotiales</taxon>
        <taxon>Helotiales incertae sedis</taxon>
        <taxon>Amylocarpus</taxon>
    </lineage>
</organism>
<comment type="caution">
    <text evidence="1">The sequence shown here is derived from an EMBL/GenBank/DDBJ whole genome shotgun (WGS) entry which is preliminary data.</text>
</comment>
<gene>
    <name evidence="1" type="ORF">BJ875DRAFT_518135</name>
</gene>
<dbReference type="Proteomes" id="UP000824998">
    <property type="component" value="Unassembled WGS sequence"/>
</dbReference>
<reference evidence="1" key="1">
    <citation type="journal article" date="2021" name="IMA Fungus">
        <title>Genomic characterization of three marine fungi, including Emericellopsis atlantica sp. nov. with signatures of a generalist lifestyle and marine biomass degradation.</title>
        <authorList>
            <person name="Hagestad O.C."/>
            <person name="Hou L."/>
            <person name="Andersen J.H."/>
            <person name="Hansen E.H."/>
            <person name="Altermark B."/>
            <person name="Li C."/>
            <person name="Kuhnert E."/>
            <person name="Cox R.J."/>
            <person name="Crous P.W."/>
            <person name="Spatafora J.W."/>
            <person name="Lail K."/>
            <person name="Amirebrahimi M."/>
            <person name="Lipzen A."/>
            <person name="Pangilinan J."/>
            <person name="Andreopoulos W."/>
            <person name="Hayes R.D."/>
            <person name="Ng V."/>
            <person name="Grigoriev I.V."/>
            <person name="Jackson S.A."/>
            <person name="Sutton T.D.S."/>
            <person name="Dobson A.D.W."/>
            <person name="Rama T."/>
        </authorList>
    </citation>
    <scope>NUCLEOTIDE SEQUENCE</scope>
    <source>
        <strain evidence="1">TRa018bII</strain>
    </source>
</reference>
<protein>
    <submittedName>
        <fullName evidence="1">Uncharacterized protein</fullName>
    </submittedName>
</protein>
<proteinExistence type="predicted"/>
<keyword evidence="2" id="KW-1185">Reference proteome</keyword>
<evidence type="ECO:0000313" key="2">
    <source>
        <dbReference type="Proteomes" id="UP000824998"/>
    </source>
</evidence>
<sequence length="402" mass="46079">MALTLPCFNGTTLMFPNANDETQRSTAAMLYWTPDYLYCQIPAVMEARLIESKRRMKICGAQYYPAITWTNDLYSGWRDAVEKRCQIFRMESQLQAAIVDPVFQDFAQAYSGVDERMSVQSFISSAIGVAMTLDSMPIRIPGWTTADIDSAVAMGVTLDPKIELLYKANLRFYSQQYNSRVLTPRLLLSIAGQNVIRAAKECSELAQVTLFSLKMSEQRRIDNWRRPIDTSMIFFETFMSVYPYYAGSRTDFYSAILALDRLLPNNGFQTHELITDLEIDAFIGLSPWGYWNNQKYGPNGTDDFSTDTFMCWLNGLRDQRYIFPCRVINRWTIDEINAKEGAMYFQERERENEGETETLEQYTNGVLGLVFQLAQGDNEMKWGILEQAAYVGMASSDGRHTE</sequence>
<dbReference type="AlphaFoldDB" id="A0A9P8C8B6"/>
<evidence type="ECO:0000313" key="1">
    <source>
        <dbReference type="EMBL" id="KAG9237688.1"/>
    </source>
</evidence>
<accession>A0A9P8C8B6</accession>
<dbReference type="EMBL" id="MU251382">
    <property type="protein sequence ID" value="KAG9237688.1"/>
    <property type="molecule type" value="Genomic_DNA"/>
</dbReference>